<dbReference type="FunFam" id="3.90.132.10:FF:000001">
    <property type="entry name" value="leishmanolysin-like peptidase isoform X2"/>
    <property type="match status" value="1"/>
</dbReference>
<feature type="transmembrane region" description="Helical" evidence="18">
    <location>
        <begin position="557"/>
        <end position="577"/>
    </location>
</feature>
<dbReference type="PANTHER" id="PTHR10942">
    <property type="entry name" value="LEISHMANOLYSIN-LIKE PEPTIDASE"/>
    <property type="match status" value="1"/>
</dbReference>
<keyword evidence="6" id="KW-0732">Signal</keyword>
<feature type="binding site" evidence="16">
    <location>
        <position position="257"/>
    </location>
    <ligand>
        <name>Zn(2+)</name>
        <dbReference type="ChEBI" id="CHEBI:29105"/>
        <note>catalytic</note>
    </ligand>
</feature>
<keyword evidence="10 16" id="KW-0482">Metalloprotease</keyword>
<comment type="caution">
    <text evidence="19">The sequence shown here is derived from an EMBL/GenBank/DDBJ whole genome shotgun (WGS) entry which is preliminary data.</text>
</comment>
<evidence type="ECO:0000256" key="13">
    <source>
        <dbReference type="ARBA" id="ARBA00023157"/>
    </source>
</evidence>
<sequence>MHQLLNPFISFLKVSQLTSIQTAKVHCERPKRKKHTRMRHTLLFQVLLLCCVSGSVAVAEHHCISDEVENKVGPRTTAVVLELPTRGGGMMRALTASAPEWAPIRFQVFTEDLNDPSKHCTAEKQIRPDFIGRNLECNKRDILTKEKRSIIINSLLPRAFRMHTDRLLVRPLTGRVIVPGYSSGVCAQFTIPSSHQTEGVSGADMYLYVSAGPTQGSTLAWATTCLKLPDGRPVVGVVNYGPRSVTDSENSVRVSAHEVAHALGFAVWLLQERNMLKEVLNVRGKAKVLQVSSPKTVEKTREHFNCVNATGMELEDEGGEGTASSHWERRNTKDELMAGISGIGYYTSLTMAALEDTGFYKANWGMEEPMSWGNNSGCALLTEKCLMNGVNKYSEMFCTAETTLISCTSDRLALGYCTIYLYTAELPQQYQYFSNLKLGGSNSSLMDLCPYVQPYSNTRCSNGEASIMHGSRVGPRSKCLKGDGLVDFMGRIGDVCAEVSCEKGEVSVRYLGDDTWRQCPEGSSITPTGLFTGGKILCPKYDDVCIIFDPLRGGGDVSSLLSVFPSISVILLVLIFISMY</sequence>
<keyword evidence="18" id="KW-1133">Transmembrane helix</keyword>
<dbReference type="GO" id="GO:0007155">
    <property type="term" value="P:cell adhesion"/>
    <property type="evidence" value="ECO:0007669"/>
    <property type="project" value="UniProtKB-KW"/>
</dbReference>
<evidence type="ECO:0000256" key="7">
    <source>
        <dbReference type="ARBA" id="ARBA00022801"/>
    </source>
</evidence>
<dbReference type="Gene3D" id="3.10.170.20">
    <property type="match status" value="1"/>
</dbReference>
<keyword evidence="18" id="KW-0812">Transmembrane</keyword>
<dbReference type="Gene3D" id="2.30.34.10">
    <property type="entry name" value="Leishmanolysin domain 4"/>
    <property type="match status" value="1"/>
</dbReference>
<dbReference type="AlphaFoldDB" id="Q4CP24"/>
<dbReference type="SMR" id="Q4CP24"/>
<evidence type="ECO:0000313" key="19">
    <source>
        <dbReference type="EMBL" id="EAN82026.1"/>
    </source>
</evidence>
<dbReference type="PANTHER" id="PTHR10942:SF0">
    <property type="entry name" value="LEISHMANOLYSIN-LIKE PEPTIDASE"/>
    <property type="match status" value="1"/>
</dbReference>
<evidence type="ECO:0000256" key="9">
    <source>
        <dbReference type="ARBA" id="ARBA00022889"/>
    </source>
</evidence>
<dbReference type="SUPFAM" id="SSF55486">
    <property type="entry name" value="Metalloproteases ('zincins'), catalytic domain"/>
    <property type="match status" value="1"/>
</dbReference>
<dbReference type="Gene3D" id="2.10.55.10">
    <property type="entry name" value="Leishmanolysin domain 3"/>
    <property type="match status" value="1"/>
</dbReference>
<keyword evidence="7 17" id="KW-0378">Hydrolase</keyword>
<feature type="binding site" evidence="16">
    <location>
        <position position="261"/>
    </location>
    <ligand>
        <name>Zn(2+)</name>
        <dbReference type="ChEBI" id="CHEBI:29105"/>
        <note>catalytic</note>
    </ligand>
</feature>
<evidence type="ECO:0000256" key="5">
    <source>
        <dbReference type="ARBA" id="ARBA00022723"/>
    </source>
</evidence>
<name>Q4CP24_TRYCC</name>
<dbReference type="GO" id="GO:0004222">
    <property type="term" value="F:metalloendopeptidase activity"/>
    <property type="evidence" value="ECO:0007669"/>
    <property type="project" value="UniProtKB-UniRule"/>
</dbReference>
<reference evidence="19 20" key="1">
    <citation type="journal article" date="2005" name="Science">
        <title>The genome sequence of Trypanosoma cruzi, etiologic agent of Chagas disease.</title>
        <authorList>
            <person name="El-Sayed N.M."/>
            <person name="Myler P.J."/>
            <person name="Bartholomeu D.C."/>
            <person name="Nilsson D."/>
            <person name="Aggarwal G."/>
            <person name="Tran A.N."/>
            <person name="Ghedin E."/>
            <person name="Worthey E.A."/>
            <person name="Delcher A.L."/>
            <person name="Blandin G."/>
            <person name="Westenberger S.J."/>
            <person name="Caler E."/>
            <person name="Cerqueira G.C."/>
            <person name="Branche C."/>
            <person name="Haas B."/>
            <person name="Anupama A."/>
            <person name="Arner E."/>
            <person name="Aslund L."/>
            <person name="Attipoe P."/>
            <person name="Bontempi E."/>
            <person name="Bringaud F."/>
            <person name="Burton P."/>
            <person name="Cadag E."/>
            <person name="Campbell D.A."/>
            <person name="Carrington M."/>
            <person name="Crabtree J."/>
            <person name="Darban H."/>
            <person name="da Silveira J.F."/>
            <person name="de Jong P."/>
            <person name="Edwards K."/>
            <person name="Englund P.T."/>
            <person name="Fazelina G."/>
            <person name="Feldblyum T."/>
            <person name="Ferella M."/>
            <person name="Frasch A.C."/>
            <person name="Gull K."/>
            <person name="Horn D."/>
            <person name="Hou L."/>
            <person name="Huang Y."/>
            <person name="Kindlund E."/>
            <person name="Klingbeil M."/>
            <person name="Kluge S."/>
            <person name="Koo H."/>
            <person name="Lacerda D."/>
            <person name="Levin M.J."/>
            <person name="Lorenzi H."/>
            <person name="Louie T."/>
            <person name="Machado C.R."/>
            <person name="McCulloch R."/>
            <person name="McKenna A."/>
            <person name="Mizuno Y."/>
            <person name="Mottram J.C."/>
            <person name="Nelson S."/>
            <person name="Ochaya S."/>
            <person name="Osoegawa K."/>
            <person name="Pai G."/>
            <person name="Parsons M."/>
            <person name="Pentony M."/>
            <person name="Pettersson U."/>
            <person name="Pop M."/>
            <person name="Ramirez J.L."/>
            <person name="Rinta J."/>
            <person name="Robertson L."/>
            <person name="Salzberg S.L."/>
            <person name="Sanchez D.O."/>
            <person name="Seyler A."/>
            <person name="Sharma R."/>
            <person name="Shetty J."/>
            <person name="Simpson A.J."/>
            <person name="Sisk E."/>
            <person name="Tammi M.T."/>
            <person name="Tarleton R."/>
            <person name="Teixeira S."/>
            <person name="Van Aken S."/>
            <person name="Vogt C."/>
            <person name="Ward P.N."/>
            <person name="Wickstead B."/>
            <person name="Wortman J."/>
            <person name="White O."/>
            <person name="Fraser C.M."/>
            <person name="Stuart K.D."/>
            <person name="Andersson B."/>
        </authorList>
    </citation>
    <scope>NUCLEOTIDE SEQUENCE [LARGE SCALE GENOMIC DNA]</scope>
    <source>
        <strain evidence="19 20">CL Brener</strain>
    </source>
</reference>
<evidence type="ECO:0000256" key="6">
    <source>
        <dbReference type="ARBA" id="ARBA00022729"/>
    </source>
</evidence>
<evidence type="ECO:0000256" key="14">
    <source>
        <dbReference type="ARBA" id="ARBA00023180"/>
    </source>
</evidence>
<dbReference type="GO" id="GO:0016020">
    <property type="term" value="C:membrane"/>
    <property type="evidence" value="ECO:0007669"/>
    <property type="project" value="UniProtKB-SubCell"/>
</dbReference>
<comment type="catalytic activity">
    <reaction evidence="1">
        <text>Preference for hydrophobic residues at P1 and P1' and basic residues at P2' and P3'. A model nonapeptide is cleaved at -Ala-Tyr-|-Leu-Lys-Lys-.</text>
        <dbReference type="EC" id="3.4.24.36"/>
    </reaction>
</comment>
<dbReference type="GO" id="GO:0005737">
    <property type="term" value="C:cytoplasm"/>
    <property type="evidence" value="ECO:0007669"/>
    <property type="project" value="TreeGrafter"/>
</dbReference>
<evidence type="ECO:0000256" key="4">
    <source>
        <dbReference type="ARBA" id="ARBA00022670"/>
    </source>
</evidence>
<keyword evidence="20" id="KW-1185">Reference proteome</keyword>
<dbReference type="RefSeq" id="XP_803877.1">
    <property type="nucleotide sequence ID" value="XM_798784.1"/>
</dbReference>
<evidence type="ECO:0000256" key="2">
    <source>
        <dbReference type="ARBA" id="ARBA00004370"/>
    </source>
</evidence>
<dbReference type="PRINTS" id="PR00782">
    <property type="entry name" value="LSHMANOLYSIN"/>
</dbReference>
<evidence type="ECO:0000256" key="10">
    <source>
        <dbReference type="ARBA" id="ARBA00023049"/>
    </source>
</evidence>
<dbReference type="InterPro" id="IPR001577">
    <property type="entry name" value="Peptidase_M8"/>
</dbReference>
<evidence type="ECO:0000256" key="18">
    <source>
        <dbReference type="SAM" id="Phobius"/>
    </source>
</evidence>
<dbReference type="GO" id="GO:0006508">
    <property type="term" value="P:proteolysis"/>
    <property type="evidence" value="ECO:0007669"/>
    <property type="project" value="UniProtKB-KW"/>
</dbReference>
<evidence type="ECO:0000256" key="1">
    <source>
        <dbReference type="ARBA" id="ARBA00001249"/>
    </source>
</evidence>
<evidence type="ECO:0000256" key="3">
    <source>
        <dbReference type="ARBA" id="ARBA00005860"/>
    </source>
</evidence>
<dbReference type="eggNOG" id="KOG2556">
    <property type="taxonomic scope" value="Eukaryota"/>
</dbReference>
<evidence type="ECO:0000256" key="15">
    <source>
        <dbReference type="PIRSR" id="PIRSR601577-1"/>
    </source>
</evidence>
<comment type="similarity">
    <text evidence="3 17">Belongs to the peptidase M8 family.</text>
</comment>
<accession>Q4CP24</accession>
<evidence type="ECO:0000256" key="12">
    <source>
        <dbReference type="ARBA" id="ARBA00023145"/>
    </source>
</evidence>
<dbReference type="GeneID" id="3533155"/>
<protein>
    <recommendedName>
        <fullName evidence="17">Leishmanolysin-like peptidase</fullName>
        <ecNumber evidence="17">3.4.24.-</ecNumber>
    </recommendedName>
</protein>
<feature type="active site" evidence="15">
    <location>
        <position position="258"/>
    </location>
</feature>
<dbReference type="KEGG" id="tcr:507919.10"/>
<comment type="subcellular location">
    <subcellularLocation>
        <location evidence="2">Membrane</location>
    </subcellularLocation>
</comment>
<keyword evidence="12" id="KW-0865">Zymogen</keyword>
<keyword evidence="9" id="KW-0130">Cell adhesion</keyword>
<evidence type="ECO:0000313" key="20">
    <source>
        <dbReference type="Proteomes" id="UP000002296"/>
    </source>
</evidence>
<evidence type="ECO:0000256" key="16">
    <source>
        <dbReference type="PIRSR" id="PIRSR601577-2"/>
    </source>
</evidence>
<proteinExistence type="inferred from homology"/>
<dbReference type="PaxDb" id="353153-Q4CP24"/>
<dbReference type="EC" id="3.4.24.-" evidence="17"/>
<dbReference type="InParanoid" id="Q4CP24"/>
<comment type="cofactor">
    <cofactor evidence="16 17">
        <name>Zn(2+)</name>
        <dbReference type="ChEBI" id="CHEBI:29105"/>
    </cofactor>
    <text evidence="16 17">Binds 1 zinc ion per subunit.</text>
</comment>
<evidence type="ECO:0000256" key="11">
    <source>
        <dbReference type="ARBA" id="ARBA00023136"/>
    </source>
</evidence>
<organism evidence="19 20">
    <name type="scientific">Trypanosoma cruzi (strain CL Brener)</name>
    <dbReference type="NCBI Taxonomy" id="353153"/>
    <lineage>
        <taxon>Eukaryota</taxon>
        <taxon>Discoba</taxon>
        <taxon>Euglenozoa</taxon>
        <taxon>Kinetoplastea</taxon>
        <taxon>Metakinetoplastina</taxon>
        <taxon>Trypanosomatida</taxon>
        <taxon>Trypanosomatidae</taxon>
        <taxon>Trypanosoma</taxon>
        <taxon>Schizotrypanum</taxon>
    </lineage>
</organism>
<dbReference type="Pfam" id="PF01457">
    <property type="entry name" value="Peptidase_M8"/>
    <property type="match status" value="1"/>
</dbReference>
<dbReference type="EMBL" id="AAHK01002752">
    <property type="protein sequence ID" value="EAN82026.1"/>
    <property type="molecule type" value="Genomic_DNA"/>
</dbReference>
<dbReference type="Gene3D" id="3.90.132.10">
    <property type="entry name" value="Leishmanolysin , domain 2"/>
    <property type="match status" value="1"/>
</dbReference>
<keyword evidence="13" id="KW-1015">Disulfide bond</keyword>
<dbReference type="GO" id="GO:0046872">
    <property type="term" value="F:metal ion binding"/>
    <property type="evidence" value="ECO:0007669"/>
    <property type="project" value="UniProtKB-KW"/>
</dbReference>
<keyword evidence="11 18" id="KW-0472">Membrane</keyword>
<dbReference type="Proteomes" id="UP000002296">
    <property type="component" value="Unassembled WGS sequence"/>
</dbReference>
<evidence type="ECO:0000256" key="8">
    <source>
        <dbReference type="ARBA" id="ARBA00022833"/>
    </source>
</evidence>
<keyword evidence="5 16" id="KW-0479">Metal-binding</keyword>
<dbReference type="OMA" id="PFIREYE"/>
<keyword evidence="8 16" id="KW-0862">Zinc</keyword>
<feature type="binding site" evidence="16">
    <location>
        <position position="326"/>
    </location>
    <ligand>
        <name>Zn(2+)</name>
        <dbReference type="ChEBI" id="CHEBI:29105"/>
        <note>catalytic</note>
    </ligand>
</feature>
<keyword evidence="14" id="KW-0325">Glycoprotein</keyword>
<evidence type="ECO:0000256" key="17">
    <source>
        <dbReference type="RuleBase" id="RU366077"/>
    </source>
</evidence>
<gene>
    <name evidence="19" type="ORF">Tc00.1047053507919.10</name>
</gene>
<keyword evidence="4 17" id="KW-0645">Protease</keyword>